<dbReference type="InterPro" id="IPR001523">
    <property type="entry name" value="Paired_dom"/>
</dbReference>
<dbReference type="Gene3D" id="1.10.10.10">
    <property type="entry name" value="Winged helix-like DNA-binding domain superfamily/Winged helix DNA-binding domain"/>
    <property type="match status" value="2"/>
</dbReference>
<proteinExistence type="inferred from homology"/>
<dbReference type="SMART" id="SM00389">
    <property type="entry name" value="HOX"/>
    <property type="match status" value="1"/>
</dbReference>
<dbReference type="PhylomeDB" id="B4JBL4"/>
<feature type="compositionally biased region" description="Polar residues" evidence="12">
    <location>
        <begin position="470"/>
        <end position="480"/>
    </location>
</feature>
<dbReference type="PROSITE" id="PS50071">
    <property type="entry name" value="HOMEOBOX_2"/>
    <property type="match status" value="1"/>
</dbReference>
<keyword evidence="3" id="KW-0217">Developmental protein</keyword>
<dbReference type="InterPro" id="IPR043565">
    <property type="entry name" value="PAX_fam"/>
</dbReference>
<feature type="compositionally biased region" description="Low complexity" evidence="12">
    <location>
        <begin position="481"/>
        <end position="498"/>
    </location>
</feature>
<comment type="similarity">
    <text evidence="2">Belongs to the paired homeobox family.</text>
</comment>
<dbReference type="STRING" id="7222.B4JBL4"/>
<dbReference type="GO" id="GO:0000981">
    <property type="term" value="F:DNA-binding transcription factor activity, RNA polymerase II-specific"/>
    <property type="evidence" value="ECO:0007669"/>
    <property type="project" value="EnsemblMetazoa"/>
</dbReference>
<dbReference type="OrthoDB" id="3225452at2759"/>
<feature type="domain" description="Homeobox" evidence="13">
    <location>
        <begin position="202"/>
        <end position="262"/>
    </location>
</feature>
<dbReference type="GO" id="GO:0000978">
    <property type="term" value="F:RNA polymerase II cis-regulatory region sequence-specific DNA binding"/>
    <property type="evidence" value="ECO:0007669"/>
    <property type="project" value="TreeGrafter"/>
</dbReference>
<dbReference type="GO" id="GO:0007365">
    <property type="term" value="P:periodic partitioning"/>
    <property type="evidence" value="ECO:0007669"/>
    <property type="project" value="UniProtKB-ARBA"/>
</dbReference>
<evidence type="ECO:0000256" key="12">
    <source>
        <dbReference type="SAM" id="MobiDB-lite"/>
    </source>
</evidence>
<evidence type="ECO:0000256" key="8">
    <source>
        <dbReference type="ARBA" id="ARBA00023163"/>
    </source>
</evidence>
<evidence type="ECO:0000256" key="11">
    <source>
        <dbReference type="RuleBase" id="RU000682"/>
    </source>
</evidence>
<feature type="compositionally biased region" description="Low complexity" evidence="12">
    <location>
        <begin position="163"/>
        <end position="177"/>
    </location>
</feature>
<feature type="compositionally biased region" description="Low complexity" evidence="12">
    <location>
        <begin position="572"/>
        <end position="581"/>
    </location>
</feature>
<organism evidence="16">
    <name type="scientific">Drosophila grimshawi</name>
    <name type="common">Hawaiian fruit fly</name>
    <name type="synonym">Idiomyia grimshawi</name>
    <dbReference type="NCBI Taxonomy" id="7222"/>
    <lineage>
        <taxon>Eukaryota</taxon>
        <taxon>Metazoa</taxon>
        <taxon>Ecdysozoa</taxon>
        <taxon>Arthropoda</taxon>
        <taxon>Hexapoda</taxon>
        <taxon>Insecta</taxon>
        <taxon>Pterygota</taxon>
        <taxon>Neoptera</taxon>
        <taxon>Endopterygota</taxon>
        <taxon>Diptera</taxon>
        <taxon>Brachycera</taxon>
        <taxon>Muscomorpha</taxon>
        <taxon>Ephydroidea</taxon>
        <taxon>Drosophilidae</taxon>
        <taxon>Drosophila</taxon>
        <taxon>Hawaiian Drosophila</taxon>
    </lineage>
</organism>
<accession>B4JBL4</accession>
<feature type="compositionally biased region" description="Pro residues" evidence="12">
    <location>
        <begin position="582"/>
        <end position="591"/>
    </location>
</feature>
<dbReference type="SUPFAM" id="SSF46689">
    <property type="entry name" value="Homeodomain-like"/>
    <property type="match status" value="2"/>
</dbReference>
<keyword evidence="4" id="KW-0563">Paired box</keyword>
<dbReference type="PROSITE" id="PS51057">
    <property type="entry name" value="PAIRED_2"/>
    <property type="match status" value="1"/>
</dbReference>
<feature type="compositionally biased region" description="Polar residues" evidence="12">
    <location>
        <begin position="440"/>
        <end position="456"/>
    </location>
</feature>
<evidence type="ECO:0000256" key="1">
    <source>
        <dbReference type="ARBA" id="ARBA00004123"/>
    </source>
</evidence>
<evidence type="ECO:0000256" key="4">
    <source>
        <dbReference type="ARBA" id="ARBA00022724"/>
    </source>
</evidence>
<feature type="DNA-binding region" description="Homeobox" evidence="10">
    <location>
        <begin position="204"/>
        <end position="263"/>
    </location>
</feature>
<keyword evidence="6 10" id="KW-0238">DNA-binding</keyword>
<dbReference type="Gene3D" id="1.10.10.60">
    <property type="entry name" value="Homeodomain-like"/>
    <property type="match status" value="1"/>
</dbReference>
<dbReference type="PANTHER" id="PTHR45636">
    <property type="entry name" value="PAIRED BOX PROTEIN PAX-6-RELATED-RELATED"/>
    <property type="match status" value="1"/>
</dbReference>
<feature type="domain" description="Paired" evidence="14">
    <location>
        <begin position="27"/>
        <end position="153"/>
    </location>
</feature>
<keyword evidence="16" id="KW-1185">Reference proteome</keyword>
<evidence type="ECO:0000256" key="10">
    <source>
        <dbReference type="PROSITE-ProRule" id="PRU00108"/>
    </source>
</evidence>
<dbReference type="Pfam" id="PF00292">
    <property type="entry name" value="PAX"/>
    <property type="match status" value="1"/>
</dbReference>
<evidence type="ECO:0000256" key="3">
    <source>
        <dbReference type="ARBA" id="ARBA00022473"/>
    </source>
</evidence>
<evidence type="ECO:0000256" key="5">
    <source>
        <dbReference type="ARBA" id="ARBA00023015"/>
    </source>
</evidence>
<feature type="region of interest" description="Disordered" evidence="12">
    <location>
        <begin position="155"/>
        <end position="193"/>
    </location>
</feature>
<dbReference type="CDD" id="cd00086">
    <property type="entry name" value="homeodomain"/>
    <property type="match status" value="1"/>
</dbReference>
<keyword evidence="7 10" id="KW-0371">Homeobox</keyword>
<dbReference type="PROSITE" id="PS00027">
    <property type="entry name" value="HOMEOBOX_1"/>
    <property type="match status" value="1"/>
</dbReference>
<evidence type="ECO:0000256" key="7">
    <source>
        <dbReference type="ARBA" id="ARBA00023155"/>
    </source>
</evidence>
<dbReference type="KEGG" id="dgr:6562392"/>
<dbReference type="FunFam" id="1.10.10.60:FF:000679">
    <property type="entry name" value="Homeobox protein aristaless"/>
    <property type="match status" value="1"/>
</dbReference>
<dbReference type="InterPro" id="IPR043182">
    <property type="entry name" value="PAIRED_DNA-bd_dom"/>
</dbReference>
<dbReference type="CDD" id="cd00131">
    <property type="entry name" value="PAX"/>
    <property type="match status" value="1"/>
</dbReference>
<dbReference type="eggNOG" id="KOG0849">
    <property type="taxonomic scope" value="Eukaryota"/>
</dbReference>
<dbReference type="FunFam" id="1.10.10.10:FF:000031">
    <property type="entry name" value="Paired box protein Pax-7"/>
    <property type="match status" value="1"/>
</dbReference>
<sequence>MTVTAFAAAMHRPFFNGYSAMQDMNSGQGRVNQLGGMFINGRPLPNSIRLKIVNMAAEGIRPCVISRQLRVSHGCVSKILNRYQETGSIRPGVIGGSKPRIATPEIENRIEEYKRNNPGMFSWEIREKLIHEGFCDRSMVPSVSAISRLVRGRDANADGTDASSSKPNSSSSCSSHSLQHPKPSDEEDLSDCESEPGIALKRKQRRCRTTFSASQLEELERAFERTQYPDIFTREELAQRTNLTEARIQVWFSNRRARLRKQHTSSVAISVVGSGSAGSASGSGSGTPVSSSLAMMSLPASSLDAHAHAAAAAAVYQQQFDYYSQAAVAAPPAPPVVNSLSPICGNLTATTTTPPPPPHHHHHHHQFYNPAVASTASYIMPSSVSNNNNNNNNNLLSDQTHFELGSIYSTESEPHQTMPRNESPNESISSSFGQLPPTPNSLVVGSSTAAGTEPTQSSASAASLEELKVETTNAQQAQLYSSWSNSNNSSSMSSMPSMRPNAPLSPEDSLNSTSSTSNALEMSAAVSAAHQMFHPYQHASQYAGYPSTASTHHAHHPHAHPHHAHHSHMPSHPHSQYAPASHYPPPPPPPASAATSSHFMPQNFNAAAAAAAAAFSSPSKMNYGTMPPQPFYHSWY</sequence>
<evidence type="ECO:0000259" key="13">
    <source>
        <dbReference type="PROSITE" id="PS50071"/>
    </source>
</evidence>
<keyword evidence="8" id="KW-0804">Transcription</keyword>
<feature type="compositionally biased region" description="Polar residues" evidence="12">
    <location>
        <begin position="418"/>
        <end position="433"/>
    </location>
</feature>
<dbReference type="SMART" id="SM00351">
    <property type="entry name" value="PAX"/>
    <property type="match status" value="1"/>
</dbReference>
<evidence type="ECO:0000256" key="6">
    <source>
        <dbReference type="ARBA" id="ARBA00023125"/>
    </source>
</evidence>
<reference evidence="15 16" key="1">
    <citation type="journal article" date="2007" name="Nature">
        <title>Evolution of genes and genomes on the Drosophila phylogeny.</title>
        <authorList>
            <consortium name="Drosophila 12 Genomes Consortium"/>
            <person name="Clark A.G."/>
            <person name="Eisen M.B."/>
            <person name="Smith D.R."/>
            <person name="Bergman C.M."/>
            <person name="Oliver B."/>
            <person name="Markow T.A."/>
            <person name="Kaufman T.C."/>
            <person name="Kellis M."/>
            <person name="Gelbart W."/>
            <person name="Iyer V.N."/>
            <person name="Pollard D.A."/>
            <person name="Sackton T.B."/>
            <person name="Larracuente A.M."/>
            <person name="Singh N.D."/>
            <person name="Abad J.P."/>
            <person name="Abt D.N."/>
            <person name="Adryan B."/>
            <person name="Aguade M."/>
            <person name="Akashi H."/>
            <person name="Anderson W.W."/>
            <person name="Aquadro C.F."/>
            <person name="Ardell D.H."/>
            <person name="Arguello R."/>
            <person name="Artieri C.G."/>
            <person name="Barbash D.A."/>
            <person name="Barker D."/>
            <person name="Barsanti P."/>
            <person name="Batterham P."/>
            <person name="Batzoglou S."/>
            <person name="Begun D."/>
            <person name="Bhutkar A."/>
            <person name="Blanco E."/>
            <person name="Bosak S.A."/>
            <person name="Bradley R.K."/>
            <person name="Brand A.D."/>
            <person name="Brent M.R."/>
            <person name="Brooks A.N."/>
            <person name="Brown R.H."/>
            <person name="Butlin R.K."/>
            <person name="Caggese C."/>
            <person name="Calvi B.R."/>
            <person name="Bernardo de Carvalho A."/>
            <person name="Caspi A."/>
            <person name="Castrezana S."/>
            <person name="Celniker S.E."/>
            <person name="Chang J.L."/>
            <person name="Chapple C."/>
            <person name="Chatterji S."/>
            <person name="Chinwalla A."/>
            <person name="Civetta A."/>
            <person name="Clifton S.W."/>
            <person name="Comeron J.M."/>
            <person name="Costello J.C."/>
            <person name="Coyne J.A."/>
            <person name="Daub J."/>
            <person name="David R.G."/>
            <person name="Delcher A.L."/>
            <person name="Delehaunty K."/>
            <person name="Do C.B."/>
            <person name="Ebling H."/>
            <person name="Edwards K."/>
            <person name="Eickbush T."/>
            <person name="Evans J.D."/>
            <person name="Filipski A."/>
            <person name="Findeiss S."/>
            <person name="Freyhult E."/>
            <person name="Fulton L."/>
            <person name="Fulton R."/>
            <person name="Garcia A.C."/>
            <person name="Gardiner A."/>
            <person name="Garfield D.A."/>
            <person name="Garvin B.E."/>
            <person name="Gibson G."/>
            <person name="Gilbert D."/>
            <person name="Gnerre S."/>
            <person name="Godfrey J."/>
            <person name="Good R."/>
            <person name="Gotea V."/>
            <person name="Gravely B."/>
            <person name="Greenberg A.J."/>
            <person name="Griffiths-Jones S."/>
            <person name="Gross S."/>
            <person name="Guigo R."/>
            <person name="Gustafson E.A."/>
            <person name="Haerty W."/>
            <person name="Hahn M.W."/>
            <person name="Halligan D.L."/>
            <person name="Halpern A.L."/>
            <person name="Halter G.M."/>
            <person name="Han M.V."/>
            <person name="Heger A."/>
            <person name="Hillier L."/>
            <person name="Hinrichs A.S."/>
            <person name="Holmes I."/>
            <person name="Hoskins R.A."/>
            <person name="Hubisz M.J."/>
            <person name="Hultmark D."/>
            <person name="Huntley M.A."/>
            <person name="Jaffe D.B."/>
            <person name="Jagadeeshan S."/>
            <person name="Jeck W.R."/>
            <person name="Johnson J."/>
            <person name="Jones C.D."/>
            <person name="Jordan W.C."/>
            <person name="Karpen G.H."/>
            <person name="Kataoka E."/>
            <person name="Keightley P.D."/>
            <person name="Kheradpour P."/>
            <person name="Kirkness E.F."/>
            <person name="Koerich L.B."/>
            <person name="Kristiansen K."/>
            <person name="Kudrna D."/>
            <person name="Kulathinal R.J."/>
            <person name="Kumar S."/>
            <person name="Kwok R."/>
            <person name="Lander E."/>
            <person name="Langley C.H."/>
            <person name="Lapoint R."/>
            <person name="Lazzaro B.P."/>
            <person name="Lee S.J."/>
            <person name="Levesque L."/>
            <person name="Li R."/>
            <person name="Lin C.F."/>
            <person name="Lin M.F."/>
            <person name="Lindblad-Toh K."/>
            <person name="Llopart A."/>
            <person name="Long M."/>
            <person name="Low L."/>
            <person name="Lozovsky E."/>
            <person name="Lu J."/>
            <person name="Luo M."/>
            <person name="Machado C.A."/>
            <person name="Makalowski W."/>
            <person name="Marzo M."/>
            <person name="Matsuda M."/>
            <person name="Matzkin L."/>
            <person name="McAllister B."/>
            <person name="McBride C.S."/>
            <person name="McKernan B."/>
            <person name="McKernan K."/>
            <person name="Mendez-Lago M."/>
            <person name="Minx P."/>
            <person name="Mollenhauer M.U."/>
            <person name="Montooth K."/>
            <person name="Mount S.M."/>
            <person name="Mu X."/>
            <person name="Myers E."/>
            <person name="Negre B."/>
            <person name="Newfeld S."/>
            <person name="Nielsen R."/>
            <person name="Noor M.A."/>
            <person name="O'Grady P."/>
            <person name="Pachter L."/>
            <person name="Papaceit M."/>
            <person name="Parisi M.J."/>
            <person name="Parisi M."/>
            <person name="Parts L."/>
            <person name="Pedersen J.S."/>
            <person name="Pesole G."/>
            <person name="Phillippy A.M."/>
            <person name="Ponting C.P."/>
            <person name="Pop M."/>
            <person name="Porcelli D."/>
            <person name="Powell J.R."/>
            <person name="Prohaska S."/>
            <person name="Pruitt K."/>
            <person name="Puig M."/>
            <person name="Quesneville H."/>
            <person name="Ram K.R."/>
            <person name="Rand D."/>
            <person name="Rasmussen M.D."/>
            <person name="Reed L.K."/>
            <person name="Reenan R."/>
            <person name="Reily A."/>
            <person name="Remington K.A."/>
            <person name="Rieger T.T."/>
            <person name="Ritchie M.G."/>
            <person name="Robin C."/>
            <person name="Rogers Y.H."/>
            <person name="Rohde C."/>
            <person name="Rozas J."/>
            <person name="Rubenfield M.J."/>
            <person name="Ruiz A."/>
            <person name="Russo S."/>
            <person name="Salzberg S.L."/>
            <person name="Sanchez-Gracia A."/>
            <person name="Saranga D.J."/>
            <person name="Sato H."/>
            <person name="Schaeffer S.W."/>
            <person name="Schatz M.C."/>
            <person name="Schlenke T."/>
            <person name="Schwartz R."/>
            <person name="Segarra C."/>
            <person name="Singh R.S."/>
            <person name="Sirot L."/>
            <person name="Sirota M."/>
            <person name="Sisneros N.B."/>
            <person name="Smith C.D."/>
            <person name="Smith T.F."/>
            <person name="Spieth J."/>
            <person name="Stage D.E."/>
            <person name="Stark A."/>
            <person name="Stephan W."/>
            <person name="Strausberg R.L."/>
            <person name="Strempel S."/>
            <person name="Sturgill D."/>
            <person name="Sutton G."/>
            <person name="Sutton G.G."/>
            <person name="Tao W."/>
            <person name="Teichmann S."/>
            <person name="Tobari Y.N."/>
            <person name="Tomimura Y."/>
            <person name="Tsolas J.M."/>
            <person name="Valente V.L."/>
            <person name="Venter E."/>
            <person name="Venter J.C."/>
            <person name="Vicario S."/>
            <person name="Vieira F.G."/>
            <person name="Vilella A.J."/>
            <person name="Villasante A."/>
            <person name="Walenz B."/>
            <person name="Wang J."/>
            <person name="Wasserman M."/>
            <person name="Watts T."/>
            <person name="Wilson D."/>
            <person name="Wilson R.K."/>
            <person name="Wing R.A."/>
            <person name="Wolfner M.F."/>
            <person name="Wong A."/>
            <person name="Wong G.K."/>
            <person name="Wu C.I."/>
            <person name="Wu G."/>
            <person name="Yamamoto D."/>
            <person name="Yang H.P."/>
            <person name="Yang S.P."/>
            <person name="Yorke J.A."/>
            <person name="Yoshida K."/>
            <person name="Zdobnov E."/>
            <person name="Zhang P."/>
            <person name="Zhang Y."/>
            <person name="Zimin A.V."/>
            <person name="Baldwin J."/>
            <person name="Abdouelleil A."/>
            <person name="Abdulkadir J."/>
            <person name="Abebe A."/>
            <person name="Abera B."/>
            <person name="Abreu J."/>
            <person name="Acer S.C."/>
            <person name="Aftuck L."/>
            <person name="Alexander A."/>
            <person name="An P."/>
            <person name="Anderson E."/>
            <person name="Anderson S."/>
            <person name="Arachi H."/>
            <person name="Azer M."/>
            <person name="Bachantsang P."/>
            <person name="Barry A."/>
            <person name="Bayul T."/>
            <person name="Berlin A."/>
            <person name="Bessette D."/>
            <person name="Bloom T."/>
            <person name="Blye J."/>
            <person name="Boguslavskiy L."/>
            <person name="Bonnet C."/>
            <person name="Boukhgalter B."/>
            <person name="Bourzgui I."/>
            <person name="Brown A."/>
            <person name="Cahill P."/>
            <person name="Channer S."/>
            <person name="Cheshatsang Y."/>
            <person name="Chuda L."/>
            <person name="Citroen M."/>
            <person name="Collymore A."/>
            <person name="Cooke P."/>
            <person name="Costello M."/>
            <person name="D'Aco K."/>
            <person name="Daza R."/>
            <person name="De Haan G."/>
            <person name="DeGray S."/>
            <person name="DeMaso C."/>
            <person name="Dhargay N."/>
            <person name="Dooley K."/>
            <person name="Dooley E."/>
            <person name="Doricent M."/>
            <person name="Dorje P."/>
            <person name="Dorjee K."/>
            <person name="Dupes A."/>
            <person name="Elong R."/>
            <person name="Falk J."/>
            <person name="Farina A."/>
            <person name="Faro S."/>
            <person name="Ferguson D."/>
            <person name="Fisher S."/>
            <person name="Foley C.D."/>
            <person name="Franke A."/>
            <person name="Friedrich D."/>
            <person name="Gadbois L."/>
            <person name="Gearin G."/>
            <person name="Gearin C.R."/>
            <person name="Giannoukos G."/>
            <person name="Goode T."/>
            <person name="Graham J."/>
            <person name="Grandbois E."/>
            <person name="Grewal S."/>
            <person name="Gyaltsen K."/>
            <person name="Hafez N."/>
            <person name="Hagos B."/>
            <person name="Hall J."/>
            <person name="Henson C."/>
            <person name="Hollinger A."/>
            <person name="Honan T."/>
            <person name="Huard M.D."/>
            <person name="Hughes L."/>
            <person name="Hurhula B."/>
            <person name="Husby M.E."/>
            <person name="Kamat A."/>
            <person name="Kanga B."/>
            <person name="Kashin S."/>
            <person name="Khazanovich D."/>
            <person name="Kisner P."/>
            <person name="Lance K."/>
            <person name="Lara M."/>
            <person name="Lee W."/>
            <person name="Lennon N."/>
            <person name="Letendre F."/>
            <person name="LeVine R."/>
            <person name="Lipovsky A."/>
            <person name="Liu X."/>
            <person name="Liu J."/>
            <person name="Liu S."/>
            <person name="Lokyitsang T."/>
            <person name="Lokyitsang Y."/>
            <person name="Lubonja R."/>
            <person name="Lui A."/>
            <person name="MacDonald P."/>
            <person name="Magnisalis V."/>
            <person name="Maru K."/>
            <person name="Matthews C."/>
            <person name="McCusker W."/>
            <person name="McDonough S."/>
            <person name="Mehta T."/>
            <person name="Meldrim J."/>
            <person name="Meneus L."/>
            <person name="Mihai O."/>
            <person name="Mihalev A."/>
            <person name="Mihova T."/>
            <person name="Mittelman R."/>
            <person name="Mlenga V."/>
            <person name="Montmayeur A."/>
            <person name="Mulrain L."/>
            <person name="Navidi A."/>
            <person name="Naylor J."/>
            <person name="Negash T."/>
            <person name="Nguyen T."/>
            <person name="Nguyen N."/>
            <person name="Nicol R."/>
            <person name="Norbu C."/>
            <person name="Norbu N."/>
            <person name="Novod N."/>
            <person name="O'Neill B."/>
            <person name="Osman S."/>
            <person name="Markiewicz E."/>
            <person name="Oyono O.L."/>
            <person name="Patti C."/>
            <person name="Phunkhang P."/>
            <person name="Pierre F."/>
            <person name="Priest M."/>
            <person name="Raghuraman S."/>
            <person name="Rege F."/>
            <person name="Reyes R."/>
            <person name="Rise C."/>
            <person name="Rogov P."/>
            <person name="Ross K."/>
            <person name="Ryan E."/>
            <person name="Settipalli S."/>
            <person name="Shea T."/>
            <person name="Sherpa N."/>
            <person name="Shi L."/>
            <person name="Shih D."/>
            <person name="Sparrow T."/>
            <person name="Spaulding J."/>
            <person name="Stalker J."/>
            <person name="Stange-Thomann N."/>
            <person name="Stavropoulos S."/>
            <person name="Stone C."/>
            <person name="Strader C."/>
            <person name="Tesfaye S."/>
            <person name="Thomson T."/>
            <person name="Thoulutsang Y."/>
            <person name="Thoulutsang D."/>
            <person name="Topham K."/>
            <person name="Topping I."/>
            <person name="Tsamla T."/>
            <person name="Vassiliev H."/>
            <person name="Vo A."/>
            <person name="Wangchuk T."/>
            <person name="Wangdi T."/>
            <person name="Weiand M."/>
            <person name="Wilkinson J."/>
            <person name="Wilson A."/>
            <person name="Yadav S."/>
            <person name="Young G."/>
            <person name="Yu Q."/>
            <person name="Zembek L."/>
            <person name="Zhong D."/>
            <person name="Zimmer A."/>
            <person name="Zwirko Z."/>
            <person name="Jaffe D.B."/>
            <person name="Alvarez P."/>
            <person name="Brockman W."/>
            <person name="Butler J."/>
            <person name="Chin C."/>
            <person name="Gnerre S."/>
            <person name="Grabherr M."/>
            <person name="Kleber M."/>
            <person name="Mauceli E."/>
            <person name="MacCallum I."/>
        </authorList>
    </citation>
    <scope>NUCLEOTIDE SEQUENCE [LARGE SCALE GENOMIC DNA]</scope>
    <source>
        <strain evidence="16">Tucson 15287-2541.00</strain>
    </source>
</reference>
<feature type="compositionally biased region" description="Basic residues" evidence="12">
    <location>
        <begin position="552"/>
        <end position="571"/>
    </location>
</feature>
<dbReference type="InterPro" id="IPR036388">
    <property type="entry name" value="WH-like_DNA-bd_sf"/>
</dbReference>
<evidence type="ECO:0000259" key="14">
    <source>
        <dbReference type="PROSITE" id="PS51057"/>
    </source>
</evidence>
<dbReference type="GO" id="GO:0045944">
    <property type="term" value="P:positive regulation of transcription by RNA polymerase II"/>
    <property type="evidence" value="ECO:0007669"/>
    <property type="project" value="EnsemblMetazoa"/>
</dbReference>
<comment type="subcellular location">
    <subcellularLocation>
        <location evidence="1 10 11">Nucleus</location>
    </subcellularLocation>
</comment>
<dbReference type="PRINTS" id="PR00027">
    <property type="entry name" value="PAIREDBOX"/>
</dbReference>
<dbReference type="PROSITE" id="PS00034">
    <property type="entry name" value="PAIRED_1"/>
    <property type="match status" value="1"/>
</dbReference>
<feature type="region of interest" description="Disordered" evidence="12">
    <location>
        <begin position="544"/>
        <end position="597"/>
    </location>
</feature>
<dbReference type="GO" id="GO:0009791">
    <property type="term" value="P:post-embryonic development"/>
    <property type="evidence" value="ECO:0007669"/>
    <property type="project" value="UniProtKB-ARBA"/>
</dbReference>
<evidence type="ECO:0000256" key="2">
    <source>
        <dbReference type="ARBA" id="ARBA00005733"/>
    </source>
</evidence>
<dbReference type="InterPro" id="IPR001356">
    <property type="entry name" value="HD"/>
</dbReference>
<gene>
    <name evidence="15" type="primary">Dgri\GH10195</name>
    <name evidence="15" type="ORF">Dgri_GH10195</name>
</gene>
<dbReference type="Pfam" id="PF00046">
    <property type="entry name" value="Homeodomain"/>
    <property type="match status" value="1"/>
</dbReference>
<dbReference type="HOGENOM" id="CLU_028364_0_0_1"/>
<evidence type="ECO:0000313" key="16">
    <source>
        <dbReference type="Proteomes" id="UP000001070"/>
    </source>
</evidence>
<keyword evidence="9 10" id="KW-0539">Nucleus</keyword>
<dbReference type="PANTHER" id="PTHR45636:SF3">
    <property type="entry name" value="PROTEIN GOOSEBERRY-RELATED"/>
    <property type="match status" value="1"/>
</dbReference>
<evidence type="ECO:0000313" key="15">
    <source>
        <dbReference type="EMBL" id="EDW04037.1"/>
    </source>
</evidence>
<protein>
    <submittedName>
        <fullName evidence="15">GH10195</fullName>
    </submittedName>
</protein>
<dbReference type="EMBL" id="CH916368">
    <property type="protein sequence ID" value="EDW04037.1"/>
    <property type="molecule type" value="Genomic_DNA"/>
</dbReference>
<evidence type="ECO:0000256" key="9">
    <source>
        <dbReference type="ARBA" id="ARBA00023242"/>
    </source>
</evidence>
<dbReference type="OMA" id="EGFCDRS"/>
<dbReference type="Proteomes" id="UP000001070">
    <property type="component" value="Unassembled WGS sequence"/>
</dbReference>
<keyword evidence="5" id="KW-0805">Transcription regulation</keyword>
<dbReference type="FunCoup" id="B4JBL4">
    <property type="interactions" value="89"/>
</dbReference>
<dbReference type="AlphaFoldDB" id="B4JBL4"/>
<feature type="region of interest" description="Disordered" evidence="12">
    <location>
        <begin position="411"/>
        <end position="517"/>
    </location>
</feature>
<dbReference type="InterPro" id="IPR009057">
    <property type="entry name" value="Homeodomain-like_sf"/>
</dbReference>
<dbReference type="GO" id="GO:0005634">
    <property type="term" value="C:nucleus"/>
    <property type="evidence" value="ECO:0007669"/>
    <property type="project" value="UniProtKB-SubCell"/>
</dbReference>
<dbReference type="SMR" id="B4JBL4"/>
<dbReference type="InterPro" id="IPR017970">
    <property type="entry name" value="Homeobox_CS"/>
</dbReference>
<dbReference type="InParanoid" id="B4JBL4"/>
<dbReference type="FunFam" id="1.10.10.10:FF:000003">
    <property type="entry name" value="Paired box protein Pax-6"/>
    <property type="match status" value="1"/>
</dbReference>
<name>B4JBL4_DROGR</name>